<proteinExistence type="predicted"/>
<reference evidence="1 2" key="1">
    <citation type="submission" date="2018-06" db="EMBL/GenBank/DDBJ databases">
        <title>Genomic Encyclopedia of Archaeal and Bacterial Type Strains, Phase II (KMG-II): from individual species to whole genera.</title>
        <authorList>
            <person name="Goeker M."/>
        </authorList>
    </citation>
    <scope>NUCLEOTIDE SEQUENCE [LARGE SCALE GENOMIC DNA]</scope>
    <source>
        <strain evidence="1 2">DSM 14825</strain>
    </source>
</reference>
<dbReference type="AlphaFoldDB" id="A0A327SJH5"/>
<organism evidence="1 2">
    <name type="scientific">Pedobacter cryoconitis</name>
    <dbReference type="NCBI Taxonomy" id="188932"/>
    <lineage>
        <taxon>Bacteria</taxon>
        <taxon>Pseudomonadati</taxon>
        <taxon>Bacteroidota</taxon>
        <taxon>Sphingobacteriia</taxon>
        <taxon>Sphingobacteriales</taxon>
        <taxon>Sphingobacteriaceae</taxon>
        <taxon>Pedobacter</taxon>
    </lineage>
</organism>
<dbReference type="OrthoDB" id="875821at2"/>
<comment type="caution">
    <text evidence="1">The sequence shown here is derived from an EMBL/GenBank/DDBJ whole genome shotgun (WGS) entry which is preliminary data.</text>
</comment>
<dbReference type="Pfam" id="PF04860">
    <property type="entry name" value="Phage_portal"/>
    <property type="match status" value="1"/>
</dbReference>
<dbReference type="EMBL" id="QLLR01000016">
    <property type="protein sequence ID" value="RAJ28878.1"/>
    <property type="molecule type" value="Genomic_DNA"/>
</dbReference>
<name>A0A327SJH5_9SPHI</name>
<accession>A0A327SJH5</accession>
<protein>
    <submittedName>
        <fullName evidence="1">HK97 family phage portal protein</fullName>
    </submittedName>
</protein>
<dbReference type="InterPro" id="IPR006944">
    <property type="entry name" value="Phage/GTA_portal"/>
</dbReference>
<evidence type="ECO:0000313" key="2">
    <source>
        <dbReference type="Proteomes" id="UP000249754"/>
    </source>
</evidence>
<evidence type="ECO:0000313" key="1">
    <source>
        <dbReference type="EMBL" id="RAJ28878.1"/>
    </source>
</evidence>
<dbReference type="Proteomes" id="UP000249754">
    <property type="component" value="Unassembled WGS sequence"/>
</dbReference>
<gene>
    <name evidence="1" type="ORF">LY11_03152</name>
</gene>
<sequence>MGWFNFKSKKTSVLKDASQSAVGHAVVDNELFKAFYKYMGAGAVNWFDQTGETYVDKGYSGNEHVFSVMRVYLNKAKIPNYILSKKKDKKAFTRFDQFIRSKDDSHRIEALRYKALALEELDSHPLLDLLENPNSYQTRTEFIEAAFGFYKLLGETFIYGIAPLSGRDAGRFTELHVLPAHLVVPVFSGNYLKPIRGYKFMMGDYSIEIPAENIMHMKTWNPHWDHNGTQLRGFSPLKPGTKTLTRNEANQTAQTKAYKNGGSAYLLSGDSSGNNEPLTQTQIDLINERIIENIRGEENFMNITATNGNVKATKIGESPVDLELLAGDVADRGKTASLFGVDPLLVGDKSGSSFNNQEQAYKALVTNVILPDQMEFTSKLSTWILPQYEDENLHLCFDTECYPELKPDYKLLMEIYGKPRLRENEKRGVFGWDDDPMPEMNEIYIEANLIPLSRIKELDINRSRSNQNEKPPLEPVIPVV</sequence>
<dbReference type="RefSeq" id="WP_111634590.1">
    <property type="nucleotide sequence ID" value="NZ_QLLR01000016.1"/>
</dbReference>